<dbReference type="InterPro" id="IPR029032">
    <property type="entry name" value="AhpD-like"/>
</dbReference>
<dbReference type="SUPFAM" id="SSF69118">
    <property type="entry name" value="AhpD-like"/>
    <property type="match status" value="1"/>
</dbReference>
<accession>A0A1U9YWY0</accession>
<dbReference type="EMBL" id="CP020330">
    <property type="protein sequence ID" value="AQZ49955.1"/>
    <property type="molecule type" value="Genomic_DNA"/>
</dbReference>
<dbReference type="STRING" id="1122214.Mame_00572"/>
<proteinExistence type="predicted"/>
<sequence>MTMKQSTTALSFIDAPAGTGLADAIARRSSIFDMTQAAEEAVLRPAENGAWSYELRAALAARIAFLNGETALGAHYRADAGSLASLADLANDGAATDYAAVIAFMDMAAARTKSAATEDIATLKDAGVGDADIVRLAELNAFISYQVRVIAGLRLLKGDNA</sequence>
<evidence type="ECO:0000313" key="1">
    <source>
        <dbReference type="EMBL" id="AQZ49955.1"/>
    </source>
</evidence>
<dbReference type="AlphaFoldDB" id="A0A1U9YWY0"/>
<organism evidence="1 2">
    <name type="scientific">Martelella mediterranea DSM 17316</name>
    <dbReference type="NCBI Taxonomy" id="1122214"/>
    <lineage>
        <taxon>Bacteria</taxon>
        <taxon>Pseudomonadati</taxon>
        <taxon>Pseudomonadota</taxon>
        <taxon>Alphaproteobacteria</taxon>
        <taxon>Hyphomicrobiales</taxon>
        <taxon>Aurantimonadaceae</taxon>
        <taxon>Martelella</taxon>
    </lineage>
</organism>
<evidence type="ECO:0000313" key="2">
    <source>
        <dbReference type="Proteomes" id="UP000191135"/>
    </source>
</evidence>
<keyword evidence="2" id="KW-1185">Reference proteome</keyword>
<protein>
    <submittedName>
        <fullName evidence="1">CMD domain protein, family</fullName>
    </submittedName>
</protein>
<gene>
    <name evidence="1" type="ORF">Mame_00572</name>
</gene>
<dbReference type="eggNOG" id="COG4950">
    <property type="taxonomic scope" value="Bacteria"/>
</dbReference>
<dbReference type="KEGG" id="mmed:Mame_00572"/>
<name>A0A1U9YWY0_9HYPH</name>
<dbReference type="Proteomes" id="UP000191135">
    <property type="component" value="Chromosome"/>
</dbReference>
<dbReference type="Gene3D" id="1.20.1290.10">
    <property type="entry name" value="AhpD-like"/>
    <property type="match status" value="1"/>
</dbReference>
<reference evidence="1 2" key="1">
    <citation type="submission" date="2017-03" db="EMBL/GenBank/DDBJ databases">
        <title>Foreign affairs: Plasmid Transfer between Roseobacters and Rhizobia.</title>
        <authorList>
            <person name="Bartling P."/>
            <person name="Bunk B."/>
            <person name="Overmann J."/>
            <person name="Brinkmann H."/>
            <person name="Petersen J."/>
        </authorList>
    </citation>
    <scope>NUCLEOTIDE SEQUENCE [LARGE SCALE GENOMIC DNA]</scope>
    <source>
        <strain evidence="1 2">MACL11</strain>
    </source>
</reference>